<dbReference type="InterPro" id="IPR013747">
    <property type="entry name" value="ACP_syn_III_C"/>
</dbReference>
<evidence type="ECO:0000313" key="6">
    <source>
        <dbReference type="EMBL" id="QES95488.1"/>
    </source>
</evidence>
<accession>A0A5P2GIM5</accession>
<sequence length="307" mass="32050">MAAGIIDIEAPEAGIPVDNAYFESIGLTDEWIKRRSGISTRRWLTARTPLAEVAADACRPLVSRHGDPSTVDALIVVSTSVRQRVPGIAQQVATAAGLPASVLAFDMNAACCGFVYALTTGLSLCDAGRARSVVVCSAEAMSTMVDKTDRQTACIFADGVAAVLLGAREEFAPATHLAGGDGTQKTLMCETDGGGIHLEGAAVYDRAVRRMTEIAERLCAWDPRPSVLVGHQANGRILEQVRAFTAPLDVPFINRIEHLGNTSSASIPLAFGSALRDASVPPRGRLGAVAYGAGEAWGGVSVSYGIG</sequence>
<dbReference type="SUPFAM" id="SSF53901">
    <property type="entry name" value="Thiolase-like"/>
    <property type="match status" value="2"/>
</dbReference>
<dbReference type="GO" id="GO:0006633">
    <property type="term" value="P:fatty acid biosynthetic process"/>
    <property type="evidence" value="ECO:0007669"/>
    <property type="project" value="InterPro"/>
</dbReference>
<reference evidence="6" key="1">
    <citation type="submission" date="2019-03" db="EMBL/GenBank/DDBJ databases">
        <title>Discovery of unique skeleton ansamycins by genome mining and heterologous expression of a silent ansamycin biosynthetic gene cluster.</title>
        <authorList>
            <person name="Liu S."/>
        </authorList>
    </citation>
    <scope>NUCLEOTIDE SEQUENCE</scope>
    <source>
        <strain evidence="6">A01</strain>
    </source>
</reference>
<feature type="domain" description="Beta-ketoacyl-[acyl-carrier-protein] synthase III C-terminal" evidence="4">
    <location>
        <begin position="227"/>
        <end position="303"/>
    </location>
</feature>
<dbReference type="InterPro" id="IPR016039">
    <property type="entry name" value="Thiolase-like"/>
</dbReference>
<dbReference type="Pfam" id="PF08545">
    <property type="entry name" value="ACP_syn_III"/>
    <property type="match status" value="1"/>
</dbReference>
<keyword evidence="3" id="KW-0012">Acyltransferase</keyword>
<dbReference type="PANTHER" id="PTHR34069">
    <property type="entry name" value="3-OXOACYL-[ACYL-CARRIER-PROTEIN] SYNTHASE 3"/>
    <property type="match status" value="1"/>
</dbReference>
<dbReference type="PANTHER" id="PTHR34069:SF2">
    <property type="entry name" value="BETA-KETOACYL-[ACYL-CARRIER-PROTEIN] SYNTHASE III"/>
    <property type="match status" value="1"/>
</dbReference>
<evidence type="ECO:0000256" key="2">
    <source>
        <dbReference type="ARBA" id="ARBA00022679"/>
    </source>
</evidence>
<organism evidence="6">
    <name type="scientific">Streptomyces seoulensis</name>
    <dbReference type="NCBI Taxonomy" id="73044"/>
    <lineage>
        <taxon>Bacteria</taxon>
        <taxon>Bacillati</taxon>
        <taxon>Actinomycetota</taxon>
        <taxon>Actinomycetes</taxon>
        <taxon>Kitasatosporales</taxon>
        <taxon>Streptomycetaceae</taxon>
        <taxon>Streptomyces</taxon>
    </lineage>
</organism>
<dbReference type="AlphaFoldDB" id="A0A5P2GIM5"/>
<dbReference type="GO" id="GO:0004315">
    <property type="term" value="F:3-oxoacyl-[acyl-carrier-protein] synthase activity"/>
    <property type="evidence" value="ECO:0007669"/>
    <property type="project" value="InterPro"/>
</dbReference>
<proteinExistence type="predicted"/>
<dbReference type="InterPro" id="IPR013751">
    <property type="entry name" value="ACP_syn_III_N"/>
</dbReference>
<evidence type="ECO:0000259" key="4">
    <source>
        <dbReference type="Pfam" id="PF08541"/>
    </source>
</evidence>
<dbReference type="EMBL" id="MK599163">
    <property type="protein sequence ID" value="QES95488.1"/>
    <property type="molecule type" value="Genomic_DNA"/>
</dbReference>
<feature type="domain" description="Beta-ketoacyl-[acyl-carrier-protein] synthase III N-terminal" evidence="5">
    <location>
        <begin position="105"/>
        <end position="170"/>
    </location>
</feature>
<dbReference type="Pfam" id="PF08541">
    <property type="entry name" value="ACP_syn_III_C"/>
    <property type="match status" value="1"/>
</dbReference>
<dbReference type="Gene3D" id="3.40.47.10">
    <property type="match status" value="1"/>
</dbReference>
<protein>
    <submittedName>
        <fullName evidence="6">3-oxoacyl-(Acyl-carrier-protein)-synthase III</fullName>
    </submittedName>
</protein>
<dbReference type="GO" id="GO:0044550">
    <property type="term" value="P:secondary metabolite biosynthetic process"/>
    <property type="evidence" value="ECO:0007669"/>
    <property type="project" value="TreeGrafter"/>
</dbReference>
<evidence type="ECO:0000259" key="5">
    <source>
        <dbReference type="Pfam" id="PF08545"/>
    </source>
</evidence>
<keyword evidence="1" id="KW-0963">Cytoplasm</keyword>
<keyword evidence="2" id="KW-0808">Transferase</keyword>
<evidence type="ECO:0000256" key="3">
    <source>
        <dbReference type="ARBA" id="ARBA00023315"/>
    </source>
</evidence>
<evidence type="ECO:0000256" key="1">
    <source>
        <dbReference type="ARBA" id="ARBA00022490"/>
    </source>
</evidence>
<name>A0A5P2GIM5_STRSO</name>